<name>A0A3Q3W3U1_MOLML</name>
<sequence length="103" mass="11642">MYLATARLQTGCCQREVATELRVLQSVSAGCNRETGRVTERHRSGCSLATSHVDDRIIVNSTLQSRMIATQLQASLREVRAWARLHLHWTRNQWASGLFSDES</sequence>
<reference evidence="1" key="2">
    <citation type="submission" date="2025-09" db="UniProtKB">
        <authorList>
            <consortium name="Ensembl"/>
        </authorList>
    </citation>
    <scope>IDENTIFICATION</scope>
</reference>
<protein>
    <submittedName>
        <fullName evidence="1">Uncharacterized protein</fullName>
    </submittedName>
</protein>
<dbReference type="Ensembl" id="ENSMMOT00000008951.1">
    <property type="protein sequence ID" value="ENSMMOP00000008793.1"/>
    <property type="gene ID" value="ENSMMOG00000006800.1"/>
</dbReference>
<evidence type="ECO:0000313" key="1">
    <source>
        <dbReference type="Ensembl" id="ENSMMOP00000008793.1"/>
    </source>
</evidence>
<dbReference type="AlphaFoldDB" id="A0A3Q3W3U1"/>
<organism evidence="1 2">
    <name type="scientific">Mola mola</name>
    <name type="common">Ocean sunfish</name>
    <name type="synonym">Tetraodon mola</name>
    <dbReference type="NCBI Taxonomy" id="94237"/>
    <lineage>
        <taxon>Eukaryota</taxon>
        <taxon>Metazoa</taxon>
        <taxon>Chordata</taxon>
        <taxon>Craniata</taxon>
        <taxon>Vertebrata</taxon>
        <taxon>Euteleostomi</taxon>
        <taxon>Actinopterygii</taxon>
        <taxon>Neopterygii</taxon>
        <taxon>Teleostei</taxon>
        <taxon>Neoteleostei</taxon>
        <taxon>Acanthomorphata</taxon>
        <taxon>Eupercaria</taxon>
        <taxon>Tetraodontiformes</taxon>
        <taxon>Molidae</taxon>
        <taxon>Mola</taxon>
    </lineage>
</organism>
<accession>A0A3Q3W3U1</accession>
<reference evidence="1" key="1">
    <citation type="submission" date="2025-08" db="UniProtKB">
        <authorList>
            <consortium name="Ensembl"/>
        </authorList>
    </citation>
    <scope>IDENTIFICATION</scope>
</reference>
<keyword evidence="2" id="KW-1185">Reference proteome</keyword>
<dbReference type="Proteomes" id="UP000261620">
    <property type="component" value="Unplaced"/>
</dbReference>
<proteinExistence type="predicted"/>
<dbReference type="STRING" id="94237.ENSMMOP00000008793"/>
<evidence type="ECO:0000313" key="2">
    <source>
        <dbReference type="Proteomes" id="UP000261620"/>
    </source>
</evidence>